<proteinExistence type="predicted"/>
<feature type="region of interest" description="Disordered" evidence="1">
    <location>
        <begin position="21"/>
        <end position="74"/>
    </location>
</feature>
<protein>
    <recommendedName>
        <fullName evidence="4">FAR1 domain-containing protein</fullName>
    </recommendedName>
</protein>
<evidence type="ECO:0008006" key="4">
    <source>
        <dbReference type="Google" id="ProtNLM"/>
    </source>
</evidence>
<organism evidence="2 3">
    <name type="scientific">Cuscuta europaea</name>
    <name type="common">European dodder</name>
    <dbReference type="NCBI Taxonomy" id="41803"/>
    <lineage>
        <taxon>Eukaryota</taxon>
        <taxon>Viridiplantae</taxon>
        <taxon>Streptophyta</taxon>
        <taxon>Embryophyta</taxon>
        <taxon>Tracheophyta</taxon>
        <taxon>Spermatophyta</taxon>
        <taxon>Magnoliopsida</taxon>
        <taxon>eudicotyledons</taxon>
        <taxon>Gunneridae</taxon>
        <taxon>Pentapetalae</taxon>
        <taxon>asterids</taxon>
        <taxon>lamiids</taxon>
        <taxon>Solanales</taxon>
        <taxon>Convolvulaceae</taxon>
        <taxon>Cuscuteae</taxon>
        <taxon>Cuscuta</taxon>
        <taxon>Cuscuta subgen. Cuscuta</taxon>
    </lineage>
</organism>
<reference evidence="2" key="1">
    <citation type="submission" date="2022-07" db="EMBL/GenBank/DDBJ databases">
        <authorList>
            <person name="Macas J."/>
            <person name="Novak P."/>
            <person name="Neumann P."/>
        </authorList>
    </citation>
    <scope>NUCLEOTIDE SEQUENCE</scope>
</reference>
<gene>
    <name evidence="2" type="ORF">CEURO_LOCUS7141</name>
</gene>
<name>A0A9P0YYE2_CUSEU</name>
<evidence type="ECO:0000313" key="2">
    <source>
        <dbReference type="EMBL" id="CAH9079518.1"/>
    </source>
</evidence>
<evidence type="ECO:0000313" key="3">
    <source>
        <dbReference type="Proteomes" id="UP001152484"/>
    </source>
</evidence>
<dbReference type="Proteomes" id="UP001152484">
    <property type="component" value="Unassembled WGS sequence"/>
</dbReference>
<evidence type="ECO:0000256" key="1">
    <source>
        <dbReference type="SAM" id="MobiDB-lite"/>
    </source>
</evidence>
<feature type="non-terminal residue" evidence="2">
    <location>
        <position position="1"/>
    </location>
</feature>
<dbReference type="EMBL" id="CAMAPE010000011">
    <property type="protein sequence ID" value="CAH9079518.1"/>
    <property type="molecule type" value="Genomic_DNA"/>
</dbReference>
<dbReference type="AlphaFoldDB" id="A0A9P0YYE2"/>
<dbReference type="PANTHER" id="PTHR46328">
    <property type="entry name" value="FAR-RED IMPAIRED RESPONSIVE (FAR1) FAMILY PROTEIN-RELATED"/>
    <property type="match status" value="1"/>
</dbReference>
<feature type="compositionally biased region" description="Low complexity" evidence="1">
    <location>
        <begin position="30"/>
        <end position="43"/>
    </location>
</feature>
<accession>A0A9P0YYE2</accession>
<comment type="caution">
    <text evidence="2">The sequence shown here is derived from an EMBL/GenBank/DDBJ whole genome shotgun (WGS) entry which is preliminary data.</text>
</comment>
<sequence>MEASNTYVCDDEIRWTWEKMFGHSPGETSTPTATEGGEYTTEGDMQGHEHTKASATEGVEHTPAATLGDERTTDGKAVDVELDAGEQNNREEDINVVVPEVGMIFDTTDAVFEFYKTYGRSLGFPVRKRTSTKDRKKGEVVSIV</sequence>
<keyword evidence="3" id="KW-1185">Reference proteome</keyword>
<dbReference type="OrthoDB" id="747268at2759"/>